<proteinExistence type="predicted"/>
<dbReference type="Pfam" id="PF12146">
    <property type="entry name" value="Hydrolase_4"/>
    <property type="match status" value="1"/>
</dbReference>
<dbReference type="Proteomes" id="UP000001964">
    <property type="component" value="Chromosome"/>
</dbReference>
<dbReference type="EMBL" id="CP000449">
    <property type="protein sequence ID" value="ABI66908.1"/>
    <property type="molecule type" value="Genomic_DNA"/>
</dbReference>
<dbReference type="eggNOG" id="COG2267">
    <property type="taxonomic scope" value="Bacteria"/>
</dbReference>
<dbReference type="HOGENOM" id="CLU_026209_1_0_5"/>
<keyword evidence="3" id="KW-1185">Reference proteome</keyword>
<dbReference type="Gene3D" id="3.40.50.1820">
    <property type="entry name" value="alpha/beta hydrolase"/>
    <property type="match status" value="1"/>
</dbReference>
<name>Q0ALD5_MARMM</name>
<dbReference type="RefSeq" id="WP_011644552.1">
    <property type="nucleotide sequence ID" value="NC_008347.1"/>
</dbReference>
<dbReference type="OrthoDB" id="9806902at2"/>
<gene>
    <name evidence="2" type="ordered locus">Mmar10_2622</name>
</gene>
<sequence>MSDSDFRLERLASPSGADLAIHTHEAEGTPRGIVHINHGLAERAGRYARMAAQLARRGYHVIAHDHRGHGQTTAVDGGPRRFADEDGWNKLMQDVAAVHAEARTRWPGLPLVIFGHSMGSVVAFNHILRAPDSVTAAAVWNGNMALGGLKGVMRLVLFFEALFGGGAMATSHTLDNLTFKAWNKRFPEGRTDADWLSRDTAEVDAYVNDPECGWPSTVSLWRDFLGGVAYAEDDAHLAALPKSLPMHLIAGSKDPATDGGKSMEVLAKRLKKAGLTDVRLEVLRDFRHETMNEIGRDAQIEAFADWLDRVTG</sequence>
<dbReference type="AlphaFoldDB" id="Q0ALD5"/>
<feature type="domain" description="Serine aminopeptidase S33" evidence="1">
    <location>
        <begin position="29"/>
        <end position="293"/>
    </location>
</feature>
<evidence type="ECO:0000259" key="1">
    <source>
        <dbReference type="Pfam" id="PF12146"/>
    </source>
</evidence>
<dbReference type="InterPro" id="IPR022742">
    <property type="entry name" value="Hydrolase_4"/>
</dbReference>
<dbReference type="PANTHER" id="PTHR11614">
    <property type="entry name" value="PHOSPHOLIPASE-RELATED"/>
    <property type="match status" value="1"/>
</dbReference>
<dbReference type="InterPro" id="IPR029058">
    <property type="entry name" value="AB_hydrolase_fold"/>
</dbReference>
<organism evidence="2 3">
    <name type="scientific">Maricaulis maris (strain MCS10)</name>
    <name type="common">Caulobacter maris</name>
    <dbReference type="NCBI Taxonomy" id="394221"/>
    <lineage>
        <taxon>Bacteria</taxon>
        <taxon>Pseudomonadati</taxon>
        <taxon>Pseudomonadota</taxon>
        <taxon>Alphaproteobacteria</taxon>
        <taxon>Maricaulales</taxon>
        <taxon>Maricaulaceae</taxon>
        <taxon>Maricaulis</taxon>
    </lineage>
</organism>
<dbReference type="STRING" id="394221.Mmar10_2622"/>
<dbReference type="InterPro" id="IPR051044">
    <property type="entry name" value="MAG_DAG_Lipase"/>
</dbReference>
<evidence type="ECO:0000313" key="3">
    <source>
        <dbReference type="Proteomes" id="UP000001964"/>
    </source>
</evidence>
<accession>Q0ALD5</accession>
<evidence type="ECO:0000313" key="2">
    <source>
        <dbReference type="EMBL" id="ABI66908.1"/>
    </source>
</evidence>
<dbReference type="KEGG" id="mmr:Mmar10_2622"/>
<reference evidence="2 3" key="1">
    <citation type="submission" date="2006-08" db="EMBL/GenBank/DDBJ databases">
        <title>Complete sequence of Maricaulis maris MCS10.</title>
        <authorList>
            <consortium name="US DOE Joint Genome Institute"/>
            <person name="Copeland A."/>
            <person name="Lucas S."/>
            <person name="Lapidus A."/>
            <person name="Barry K."/>
            <person name="Detter J.C."/>
            <person name="Glavina del Rio T."/>
            <person name="Hammon N."/>
            <person name="Israni S."/>
            <person name="Dalin E."/>
            <person name="Tice H."/>
            <person name="Pitluck S."/>
            <person name="Saunders E."/>
            <person name="Brettin T."/>
            <person name="Bruce D."/>
            <person name="Han C."/>
            <person name="Tapia R."/>
            <person name="Gilna P."/>
            <person name="Schmutz J."/>
            <person name="Larimer F."/>
            <person name="Land M."/>
            <person name="Hauser L."/>
            <person name="Kyrpides N."/>
            <person name="Mikhailova N."/>
            <person name="Viollier P."/>
            <person name="Stephens C."/>
            <person name="Richardson P."/>
        </authorList>
    </citation>
    <scope>NUCLEOTIDE SEQUENCE [LARGE SCALE GENOMIC DNA]</scope>
    <source>
        <strain evidence="2 3">MCS10</strain>
    </source>
</reference>
<protein>
    <recommendedName>
        <fullName evidence="1">Serine aminopeptidase S33 domain-containing protein</fullName>
    </recommendedName>
</protein>
<dbReference type="SUPFAM" id="SSF53474">
    <property type="entry name" value="alpha/beta-Hydrolases"/>
    <property type="match status" value="1"/>
</dbReference>
<dbReference type="ESTHER" id="marmm-q0ald5">
    <property type="family name" value="Monoglyceridelipase_lysophospholip"/>
</dbReference>